<sequence length="111" mass="12420">MALAVDALSCRRPLPFRSRGWKLQSPVATWKHMQSRRLTEVITFAPKNTKRKRRSFQNESKGFVVGAPRTAVLQACTLTSGLLLAGGLLLRQCPELFMNPDCLPFAFCIKA</sequence>
<evidence type="ECO:0000313" key="1">
    <source>
        <dbReference type="EMBL" id="CAD6268513.1"/>
    </source>
</evidence>
<dbReference type="Proteomes" id="UP000604825">
    <property type="component" value="Unassembled WGS sequence"/>
</dbReference>
<dbReference type="OrthoDB" id="2017864at2759"/>
<reference evidence="1" key="1">
    <citation type="submission" date="2020-10" db="EMBL/GenBank/DDBJ databases">
        <authorList>
            <person name="Han B."/>
            <person name="Lu T."/>
            <person name="Zhao Q."/>
            <person name="Huang X."/>
            <person name="Zhao Y."/>
        </authorList>
    </citation>
    <scope>NUCLEOTIDE SEQUENCE</scope>
</reference>
<name>A0A811RE10_9POAL</name>
<proteinExistence type="predicted"/>
<comment type="caution">
    <text evidence="1">The sequence shown here is derived from an EMBL/GenBank/DDBJ whole genome shotgun (WGS) entry which is preliminary data.</text>
</comment>
<keyword evidence="2" id="KW-1185">Reference proteome</keyword>
<evidence type="ECO:0000313" key="2">
    <source>
        <dbReference type="Proteomes" id="UP000604825"/>
    </source>
</evidence>
<dbReference type="AlphaFoldDB" id="A0A811RE10"/>
<dbReference type="EMBL" id="CAJGYO010000014">
    <property type="protein sequence ID" value="CAD6268513.1"/>
    <property type="molecule type" value="Genomic_DNA"/>
</dbReference>
<accession>A0A811RE10</accession>
<organism evidence="1 2">
    <name type="scientific">Miscanthus lutarioriparius</name>
    <dbReference type="NCBI Taxonomy" id="422564"/>
    <lineage>
        <taxon>Eukaryota</taxon>
        <taxon>Viridiplantae</taxon>
        <taxon>Streptophyta</taxon>
        <taxon>Embryophyta</taxon>
        <taxon>Tracheophyta</taxon>
        <taxon>Spermatophyta</taxon>
        <taxon>Magnoliopsida</taxon>
        <taxon>Liliopsida</taxon>
        <taxon>Poales</taxon>
        <taxon>Poaceae</taxon>
        <taxon>PACMAD clade</taxon>
        <taxon>Panicoideae</taxon>
        <taxon>Andropogonodae</taxon>
        <taxon>Andropogoneae</taxon>
        <taxon>Saccharinae</taxon>
        <taxon>Miscanthus</taxon>
    </lineage>
</organism>
<protein>
    <submittedName>
        <fullName evidence="1">Uncharacterized protein</fullName>
    </submittedName>
</protein>
<gene>
    <name evidence="1" type="ORF">NCGR_LOCUS51818</name>
</gene>